<gene>
    <name evidence="1" type="ORF">AD953_07805</name>
</gene>
<reference evidence="1 2" key="1">
    <citation type="submission" date="2015-06" db="EMBL/GenBank/DDBJ databases">
        <title>Improved classification and identification of acetic acid bacteria using matrix-assisted laser desorption/ionization time-of-flight mass spectrometry; Gluconobacter nephelii and Gluconobacter uchimurae are later heterotypic synonyms of Gluconobacter japonicus and Gluconobacter oxydans, respectively.</title>
        <authorList>
            <person name="Li L."/>
            <person name="Cleenwerck I."/>
            <person name="De Vuyst L."/>
            <person name="Vandamme P."/>
        </authorList>
    </citation>
    <scope>NUCLEOTIDE SEQUENCE [LARGE SCALE GENOMIC DNA]</scope>
    <source>
        <strain evidence="1 2">LMG 1604</strain>
    </source>
</reference>
<dbReference type="Gene3D" id="3.20.20.190">
    <property type="entry name" value="Phosphatidylinositol (PI) phosphodiesterase"/>
    <property type="match status" value="1"/>
</dbReference>
<dbReference type="AlphaFoldDB" id="A0A087PMG6"/>
<protein>
    <recommendedName>
        <fullName evidence="3">Glycerophosphodiester phosphodiesterase</fullName>
    </recommendedName>
</protein>
<dbReference type="PATRIC" id="fig|178901.10.peg.2512"/>
<dbReference type="InterPro" id="IPR017946">
    <property type="entry name" value="PLC-like_Pdiesterase_TIM-brl"/>
</dbReference>
<sequence length="252" mass="26872">MPHPDTTSDKPCKSTGSPLKRCLGKGIVAVGVCMLACAGVVLHHSKAYGLMARIHHGLIICTPGTGLSMTSASAGLPHQNSPGMLRLELASQEDGRVIVVPGSNPLNEVLASSRRAHTLLMLDLNDTNPADVAMLVRKARMRDRVVLVPSSKETTQVALQADPSMMVAIPVHSTREAYAAHRLAGHHPYAAYLSPTAAPDLFTLVHRDAEAVITENPITTTFSADEFLADRPVDIVVTPQPTQLSQTLARDS</sequence>
<dbReference type="GO" id="GO:0006629">
    <property type="term" value="P:lipid metabolic process"/>
    <property type="evidence" value="ECO:0007669"/>
    <property type="project" value="InterPro"/>
</dbReference>
<evidence type="ECO:0000313" key="1">
    <source>
        <dbReference type="EMBL" id="KXV75356.1"/>
    </source>
</evidence>
<proteinExistence type="predicted"/>
<dbReference type="RefSeq" id="WP_043552445.1">
    <property type="nucleotide sequence ID" value="NZ_JBDNJR010000007.1"/>
</dbReference>
<comment type="caution">
    <text evidence="1">The sequence shown here is derived from an EMBL/GenBank/DDBJ whole genome shotgun (WGS) entry which is preliminary data.</text>
</comment>
<dbReference type="EMBL" id="LHZZ01000536">
    <property type="protein sequence ID" value="KXV75356.1"/>
    <property type="molecule type" value="Genomic_DNA"/>
</dbReference>
<dbReference type="GO" id="GO:0008081">
    <property type="term" value="F:phosphoric diester hydrolase activity"/>
    <property type="evidence" value="ECO:0007669"/>
    <property type="project" value="InterPro"/>
</dbReference>
<dbReference type="Proteomes" id="UP000075538">
    <property type="component" value="Unassembled WGS sequence"/>
</dbReference>
<accession>A0A087PMG6</accession>
<evidence type="ECO:0000313" key="2">
    <source>
        <dbReference type="Proteomes" id="UP000075538"/>
    </source>
</evidence>
<organism evidence="1 2">
    <name type="scientific">Acetobacter malorum</name>
    <dbReference type="NCBI Taxonomy" id="178901"/>
    <lineage>
        <taxon>Bacteria</taxon>
        <taxon>Pseudomonadati</taxon>
        <taxon>Pseudomonadota</taxon>
        <taxon>Alphaproteobacteria</taxon>
        <taxon>Acetobacterales</taxon>
        <taxon>Acetobacteraceae</taxon>
        <taxon>Acetobacter</taxon>
    </lineage>
</organism>
<evidence type="ECO:0008006" key="3">
    <source>
        <dbReference type="Google" id="ProtNLM"/>
    </source>
</evidence>
<name>A0A087PMG6_9PROT</name>